<dbReference type="PANTHER" id="PTHR12299:SF17">
    <property type="entry name" value="AT19571P-RELATED"/>
    <property type="match status" value="1"/>
</dbReference>
<feature type="compositionally biased region" description="Basic and acidic residues" evidence="3">
    <location>
        <begin position="161"/>
        <end position="184"/>
    </location>
</feature>
<keyword evidence="6" id="KW-1185">Reference proteome</keyword>
<evidence type="ECO:0000313" key="5">
    <source>
        <dbReference type="EMBL" id="KAG6526916.1"/>
    </source>
</evidence>
<evidence type="ECO:0000256" key="3">
    <source>
        <dbReference type="SAM" id="MobiDB-lite"/>
    </source>
</evidence>
<keyword evidence="2" id="KW-0963">Cytoplasm</keyword>
<feature type="region of interest" description="Disordered" evidence="3">
    <location>
        <begin position="327"/>
        <end position="409"/>
    </location>
</feature>
<dbReference type="EMBL" id="JACMSC010000003">
    <property type="protein sequence ID" value="KAG6526916.1"/>
    <property type="molecule type" value="Genomic_DNA"/>
</dbReference>
<comment type="subcellular location">
    <subcellularLocation>
        <location evidence="1">Cytoplasm</location>
    </subcellularLocation>
</comment>
<evidence type="ECO:0000256" key="1">
    <source>
        <dbReference type="ARBA" id="ARBA00004496"/>
    </source>
</evidence>
<feature type="compositionally biased region" description="Basic and acidic residues" evidence="3">
    <location>
        <begin position="201"/>
        <end position="237"/>
    </location>
</feature>
<dbReference type="PANTHER" id="PTHR12299">
    <property type="entry name" value="HYALURONIC ACID-BINDING PROTEIN 4"/>
    <property type="match status" value="1"/>
</dbReference>
<feature type="compositionally biased region" description="Gly residues" evidence="3">
    <location>
        <begin position="142"/>
        <end position="154"/>
    </location>
</feature>
<feature type="compositionally biased region" description="Basic and acidic residues" evidence="3">
    <location>
        <begin position="327"/>
        <end position="344"/>
    </location>
</feature>
<feature type="compositionally biased region" description="Basic and acidic residues" evidence="3">
    <location>
        <begin position="121"/>
        <end position="135"/>
    </location>
</feature>
<dbReference type="Pfam" id="PF04774">
    <property type="entry name" value="HABP4_PAI-RBP1"/>
    <property type="match status" value="1"/>
</dbReference>
<evidence type="ECO:0000259" key="4">
    <source>
        <dbReference type="SMART" id="SM01233"/>
    </source>
</evidence>
<dbReference type="AlphaFoldDB" id="A0A8J5HG89"/>
<dbReference type="InterPro" id="IPR019084">
    <property type="entry name" value="STM1-like_N"/>
</dbReference>
<feature type="compositionally biased region" description="Gly residues" evidence="3">
    <location>
        <begin position="80"/>
        <end position="96"/>
    </location>
</feature>
<proteinExistence type="predicted"/>
<accession>A0A8J5HG89</accession>
<dbReference type="GO" id="GO:0003723">
    <property type="term" value="F:RNA binding"/>
    <property type="evidence" value="ECO:0007669"/>
    <property type="project" value="InterPro"/>
</dbReference>
<dbReference type="InterPro" id="IPR039764">
    <property type="entry name" value="HABP4/SERBP1-like"/>
</dbReference>
<sequence length="409" mass="43993">MATANPFDILGDNDNDDPSQLVVVVQQQKVVAKKPAAPAAAAPVAAKLPTKPAPPAQAGQFLVYVLSVREARSNTAPARGGAGRGGPGRGRGGGRGPSREFGNENLNGLSRSYGGGGGVGGEDRDADKPDRERPPRQPFSGGRRGGYASRGGYGNDESGGDSERPPRRVYERRSGTGRSFEVKRQGAGRGNWGTVADETLEQEKDDVLKSEDKLPTEGHPEQEKAPLTEESKDKEAAVNETEEKEEDKLFVLFDMSNRVKVKSNCICQRVILYGTSITATTFFLTLFIPDVEITEERKVEIDKDLQSMQLLSMKKEVDPIFVKLGSDKDAGKKKENTDRDERSKKPLNMNEFFKTGEGKQYYSPGGRGRGRGRGDRAPSRGSYGGGGSSFPAAAPSIEDPGQFPTLGGK</sequence>
<dbReference type="SMART" id="SM01233">
    <property type="entry name" value="HABP4_PAI-RBP1"/>
    <property type="match status" value="1"/>
</dbReference>
<dbReference type="Proteomes" id="UP000734854">
    <property type="component" value="Unassembled WGS sequence"/>
</dbReference>
<comment type="caution">
    <text evidence="5">The sequence shown here is derived from an EMBL/GenBank/DDBJ whole genome shotgun (WGS) entry which is preliminary data.</text>
</comment>
<gene>
    <name evidence="5" type="ORF">ZIOFF_009003</name>
</gene>
<dbReference type="Pfam" id="PF09598">
    <property type="entry name" value="Stm1_N"/>
    <property type="match status" value="1"/>
</dbReference>
<reference evidence="5 6" key="1">
    <citation type="submission" date="2020-08" db="EMBL/GenBank/DDBJ databases">
        <title>Plant Genome Project.</title>
        <authorList>
            <person name="Zhang R.-G."/>
        </authorList>
    </citation>
    <scope>NUCLEOTIDE SEQUENCE [LARGE SCALE GENOMIC DNA]</scope>
    <source>
        <tissue evidence="5">Rhizome</tissue>
    </source>
</reference>
<evidence type="ECO:0000256" key="2">
    <source>
        <dbReference type="ARBA" id="ARBA00022490"/>
    </source>
</evidence>
<organism evidence="5 6">
    <name type="scientific">Zingiber officinale</name>
    <name type="common">Ginger</name>
    <name type="synonym">Amomum zingiber</name>
    <dbReference type="NCBI Taxonomy" id="94328"/>
    <lineage>
        <taxon>Eukaryota</taxon>
        <taxon>Viridiplantae</taxon>
        <taxon>Streptophyta</taxon>
        <taxon>Embryophyta</taxon>
        <taxon>Tracheophyta</taxon>
        <taxon>Spermatophyta</taxon>
        <taxon>Magnoliopsida</taxon>
        <taxon>Liliopsida</taxon>
        <taxon>Zingiberales</taxon>
        <taxon>Zingiberaceae</taxon>
        <taxon>Zingiber</taxon>
    </lineage>
</organism>
<dbReference type="GO" id="GO:0005737">
    <property type="term" value="C:cytoplasm"/>
    <property type="evidence" value="ECO:0007669"/>
    <property type="project" value="UniProtKB-SubCell"/>
</dbReference>
<dbReference type="InterPro" id="IPR006861">
    <property type="entry name" value="HABP4_PAIRBP1-bd"/>
</dbReference>
<dbReference type="GO" id="GO:0005634">
    <property type="term" value="C:nucleus"/>
    <property type="evidence" value="ECO:0007669"/>
    <property type="project" value="TreeGrafter"/>
</dbReference>
<name>A0A8J5HG89_ZINOF</name>
<feature type="region of interest" description="Disordered" evidence="3">
    <location>
        <begin position="73"/>
        <end position="241"/>
    </location>
</feature>
<feature type="domain" description="Hyaluronan/mRNA-binding protein" evidence="4">
    <location>
        <begin position="166"/>
        <end position="262"/>
    </location>
</feature>
<protein>
    <recommendedName>
        <fullName evidence="4">Hyaluronan/mRNA-binding protein domain-containing protein</fullName>
    </recommendedName>
</protein>
<evidence type="ECO:0000313" key="6">
    <source>
        <dbReference type="Proteomes" id="UP000734854"/>
    </source>
</evidence>